<evidence type="ECO:0000259" key="1">
    <source>
        <dbReference type="Pfam" id="PF18462"/>
    </source>
</evidence>
<organism evidence="2 3">
    <name type="scientific">Methanococcus voltae (strain ATCC BAA-1334 / A3)</name>
    <dbReference type="NCBI Taxonomy" id="456320"/>
    <lineage>
        <taxon>Archaea</taxon>
        <taxon>Methanobacteriati</taxon>
        <taxon>Methanobacteriota</taxon>
        <taxon>Methanomada group</taxon>
        <taxon>Methanococci</taxon>
        <taxon>Methanococcales</taxon>
        <taxon>Methanococcaceae</taxon>
        <taxon>Methanococcus</taxon>
    </lineage>
</organism>
<feature type="domain" description="DUF5612" evidence="1">
    <location>
        <begin position="77"/>
        <end position="218"/>
    </location>
</feature>
<name>D7DR33_METV3</name>
<keyword evidence="3" id="KW-1185">Reference proteome</keyword>
<dbReference type="eggNOG" id="arCOG00813">
    <property type="taxonomic scope" value="Archaea"/>
</dbReference>
<dbReference type="InParanoid" id="D7DR33"/>
<proteinExistence type="predicted"/>
<reference evidence="2 3" key="1">
    <citation type="submission" date="2010-05" db="EMBL/GenBank/DDBJ databases">
        <title>Complete sequence of Methanococcus voltae A3.</title>
        <authorList>
            <consortium name="US DOE Joint Genome Institute"/>
            <person name="Lucas S."/>
            <person name="Copeland A."/>
            <person name="Lapidus A."/>
            <person name="Cheng J.-F."/>
            <person name="Bruce D."/>
            <person name="Goodwin L."/>
            <person name="Pitluck S."/>
            <person name="Lowry S."/>
            <person name="Clum A."/>
            <person name="Land M."/>
            <person name="Hauser L."/>
            <person name="Kyrpides N."/>
            <person name="Mikhailova N."/>
            <person name="Whitman W.B."/>
            <person name="Woyke T."/>
        </authorList>
    </citation>
    <scope>NUCLEOTIDE SEQUENCE [LARGE SCALE GENOMIC DNA]</scope>
    <source>
        <strain evidence="3">ATCC BAA-1334 / A3</strain>
    </source>
</reference>
<dbReference type="AlphaFoldDB" id="D7DR33"/>
<sequence>MYKNEIGLSIETDVNNKNIQSILNIIKEDKGCISYIHEFKTEYGKELIHLEAENLSDIEKTVSKINSLEFVSNVEVHDTMDKIFGKRVIIFGGGSQVTQVAIGAISEADRHNIRGERISIDTIPIVGEEELYNAILAFQRLPRAGVLVLAGSLMGGKITEAVKQVKENTDLPIISLNMFGSVVNHVDLVVSDPVQAGVLAVMTIASTAKFDISRINKKVI</sequence>
<protein>
    <submittedName>
        <fullName evidence="2">ACT domain-containing protein-like protein</fullName>
    </submittedName>
</protein>
<gene>
    <name evidence="2" type="ordered locus">Mvol_1655</name>
</gene>
<dbReference type="EMBL" id="CP002057">
    <property type="protein sequence ID" value="ADI37310.1"/>
    <property type="molecule type" value="Genomic_DNA"/>
</dbReference>
<dbReference type="KEGG" id="mvo:Mvol_1655"/>
<dbReference type="Gene3D" id="3.40.50.10550">
    <property type="entry name" value="Hypothetical protein af1403, domain 2"/>
    <property type="match status" value="1"/>
</dbReference>
<dbReference type="HOGENOM" id="CLU_1264587_0_0_2"/>
<dbReference type="InterPro" id="IPR040537">
    <property type="entry name" value="DUF5612"/>
</dbReference>
<dbReference type="SUPFAM" id="SSF52172">
    <property type="entry name" value="CheY-like"/>
    <property type="match status" value="1"/>
</dbReference>
<dbReference type="InterPro" id="IPR011006">
    <property type="entry name" value="CheY-like_superfamily"/>
</dbReference>
<dbReference type="STRING" id="456320.Mvol_1655"/>
<dbReference type="OrthoDB" id="146838at2157"/>
<dbReference type="InterPro" id="IPR015832">
    <property type="entry name" value="UCP006363_ACT"/>
</dbReference>
<dbReference type="Proteomes" id="UP000007722">
    <property type="component" value="Chromosome"/>
</dbReference>
<dbReference type="Pfam" id="PF18462">
    <property type="entry name" value="DUF5612"/>
    <property type="match status" value="1"/>
</dbReference>
<evidence type="ECO:0000313" key="3">
    <source>
        <dbReference type="Proteomes" id="UP000007722"/>
    </source>
</evidence>
<dbReference type="PIRSF" id="PIRSF006363">
    <property type="entry name" value="UCP006363_ACT"/>
    <property type="match status" value="1"/>
</dbReference>
<evidence type="ECO:0000313" key="2">
    <source>
        <dbReference type="EMBL" id="ADI37310.1"/>
    </source>
</evidence>
<accession>D7DR33</accession>